<organism evidence="2 3">
    <name type="scientific">Marinobacter nitratireducens</name>
    <dbReference type="NCBI Taxonomy" id="1137280"/>
    <lineage>
        <taxon>Bacteria</taxon>
        <taxon>Pseudomonadati</taxon>
        <taxon>Pseudomonadota</taxon>
        <taxon>Gammaproteobacteria</taxon>
        <taxon>Pseudomonadales</taxon>
        <taxon>Marinobacteraceae</taxon>
        <taxon>Marinobacter</taxon>
    </lineage>
</organism>
<keyword evidence="2" id="KW-0645">Protease</keyword>
<dbReference type="AlphaFoldDB" id="A0A072N6M6"/>
<dbReference type="Pfam" id="PF01841">
    <property type="entry name" value="Transglut_core"/>
    <property type="match status" value="1"/>
</dbReference>
<name>A0A072N6M6_9GAMM</name>
<feature type="domain" description="Transglutaminase-like" evidence="1">
    <location>
        <begin position="33"/>
        <end position="146"/>
    </location>
</feature>
<keyword evidence="2" id="KW-0378">Hydrolase</keyword>
<evidence type="ECO:0000259" key="1">
    <source>
        <dbReference type="Pfam" id="PF01841"/>
    </source>
</evidence>
<dbReference type="GO" id="GO:0008233">
    <property type="term" value="F:peptidase activity"/>
    <property type="evidence" value="ECO:0007669"/>
    <property type="project" value="UniProtKB-KW"/>
</dbReference>
<comment type="caution">
    <text evidence="2">The sequence shown here is derived from an EMBL/GenBank/DDBJ whole genome shotgun (WGS) entry which is preliminary data.</text>
</comment>
<dbReference type="Gene3D" id="3.10.620.30">
    <property type="match status" value="1"/>
</dbReference>
<evidence type="ECO:0000313" key="3">
    <source>
        <dbReference type="Proteomes" id="UP000035057"/>
    </source>
</evidence>
<dbReference type="GO" id="GO:0006508">
    <property type="term" value="P:proteolysis"/>
    <property type="evidence" value="ECO:0007669"/>
    <property type="project" value="UniProtKB-KW"/>
</dbReference>
<dbReference type="SUPFAM" id="SSF54001">
    <property type="entry name" value="Cysteine proteinases"/>
    <property type="match status" value="1"/>
</dbReference>
<protein>
    <submittedName>
        <fullName evidence="2">Transglutaminase-like enzyme, putative cysteine protease</fullName>
    </submittedName>
</protein>
<keyword evidence="3" id="KW-1185">Reference proteome</keyword>
<dbReference type="PANTHER" id="PTHR33490">
    <property type="entry name" value="BLR5614 PROTEIN-RELATED"/>
    <property type="match status" value="1"/>
</dbReference>
<accession>A0A072N6M6</accession>
<dbReference type="PANTHER" id="PTHR33490:SF3">
    <property type="entry name" value="CONSERVED INTEGRAL MEMBRANE PROTEIN"/>
    <property type="match status" value="1"/>
</dbReference>
<dbReference type="STRING" id="1137280.D777_00144"/>
<sequence>MPPETGRYTMDRYLQPTAFFDYDRPSVKAWIDQQIEGLPADPIEQVKALYLAVRDSISYNPYVFQTDPRTLSASYALESGETYCIPKAVLLGAAARSIGIPSRLGLADVRNHLSSPKLIEWLRSDIFRMHGFIELYLNGRWVKATPAFNRQLCEMMKVEPLEFDGLNDSIFQEYTESGEAHMEYINDHGVFDDVPHQFIVDGVRSAYGHLFEEDDANTSERSLEQDMKSA</sequence>
<dbReference type="PATRIC" id="fig|1137280.3.peg.140"/>
<dbReference type="Proteomes" id="UP000035057">
    <property type="component" value="Unassembled WGS sequence"/>
</dbReference>
<evidence type="ECO:0000313" key="2">
    <source>
        <dbReference type="EMBL" id="KEF33136.1"/>
    </source>
</evidence>
<dbReference type="InterPro" id="IPR038765">
    <property type="entry name" value="Papain-like_cys_pep_sf"/>
</dbReference>
<dbReference type="EMBL" id="ANIE01000001">
    <property type="protein sequence ID" value="KEF33136.1"/>
    <property type="molecule type" value="Genomic_DNA"/>
</dbReference>
<proteinExistence type="predicted"/>
<dbReference type="InterPro" id="IPR002931">
    <property type="entry name" value="Transglutaminase-like"/>
</dbReference>
<reference evidence="2 3" key="1">
    <citation type="submission" date="2012-12" db="EMBL/GenBank/DDBJ databases">
        <title>Genome assembly of Marinobacter sp. AK21.</title>
        <authorList>
            <person name="Khatri I."/>
            <person name="Kumar R."/>
            <person name="Vaidya B."/>
            <person name="Subramanian S."/>
            <person name="Pinnaka A."/>
        </authorList>
    </citation>
    <scope>NUCLEOTIDE SEQUENCE [LARGE SCALE GENOMIC DNA]</scope>
    <source>
        <strain evidence="2 3">AK21</strain>
    </source>
</reference>
<gene>
    <name evidence="2" type="ORF">D777_00144</name>
</gene>